<keyword evidence="2" id="KW-0720">Serine protease</keyword>
<evidence type="ECO:0000313" key="4">
    <source>
        <dbReference type="EMBL" id="MET3528313.1"/>
    </source>
</evidence>
<feature type="active site" evidence="2">
    <location>
        <position position="661"/>
    </location>
</feature>
<dbReference type="PROSITE" id="PS51786">
    <property type="entry name" value="LON_PROTEOLYTIC"/>
    <property type="match status" value="1"/>
</dbReference>
<comment type="similarity">
    <text evidence="2">Belongs to the peptidase S16 family.</text>
</comment>
<proteinExistence type="inferred from homology"/>
<reference evidence="4 5" key="1">
    <citation type="submission" date="2024-06" db="EMBL/GenBank/DDBJ databases">
        <title>Genomic Encyclopedia of Type Strains, Phase IV (KMG-IV): sequencing the most valuable type-strain genomes for metagenomic binning, comparative biology and taxonomic classification.</title>
        <authorList>
            <person name="Goeker M."/>
        </authorList>
    </citation>
    <scope>NUCLEOTIDE SEQUENCE [LARGE SCALE GENOMIC DNA]</scope>
    <source>
        <strain evidence="4 5">DSM 17809</strain>
    </source>
</reference>
<dbReference type="InterPro" id="IPR041699">
    <property type="entry name" value="AAA_32"/>
</dbReference>
<evidence type="ECO:0000256" key="2">
    <source>
        <dbReference type="PROSITE-ProRule" id="PRU01122"/>
    </source>
</evidence>
<dbReference type="Pfam" id="PF20437">
    <property type="entry name" value="LonC_helical"/>
    <property type="match status" value="1"/>
</dbReference>
<evidence type="ECO:0000313" key="5">
    <source>
        <dbReference type="Proteomes" id="UP001549110"/>
    </source>
</evidence>
<comment type="caution">
    <text evidence="4">The sequence shown here is derived from an EMBL/GenBank/DDBJ whole genome shotgun (WGS) entry which is preliminary data.</text>
</comment>
<dbReference type="Gene3D" id="3.30.230.10">
    <property type="match status" value="1"/>
</dbReference>
<gene>
    <name evidence="4" type="ORF">ABID41_003452</name>
</gene>
<dbReference type="PRINTS" id="PR00830">
    <property type="entry name" value="ENDOLAPTASE"/>
</dbReference>
<dbReference type="Gene3D" id="3.40.50.300">
    <property type="entry name" value="P-loop containing nucleotide triphosphate hydrolases"/>
    <property type="match status" value="2"/>
</dbReference>
<feature type="domain" description="Lon proteolytic" evidence="3">
    <location>
        <begin position="571"/>
        <end position="766"/>
    </location>
</feature>
<sequence>MRDLRERLELQPHDLRRRLDPATLPFQTTAEVPPIKTTIGQPRAAEAIAFALEVDAKGFHLYAAGSPGAGRESTVLAAVRAFAEARPTPPDWVHVYNFAEADCPRAFSMPAGEGRGLVKAMTSFVEAAQREIFRAFEGEDYARRREQSLAAVNARRAELLAALRAFAQEREFSLEMTPSGVATIPLRNGEPMPQEVFDQLTPEVRAQLEQRGAQVQAEVGAYRRGMRQIDKEAQQRITALDQEVALAAASPLIAELREQYGDQPNVLLFLEQIQGDLPEHLEDFLMAAEARQAKHVDDAAEARRHRERLARYEVNLLIDNSAITGAPVVLERNPTYYNLIGRLEYRPVMGTMVTDFRQIKPGALHRANGGFLILHALDVMRNPFAWEGLKRALMSGEMVIENPGEQGASLPTTRPRPEPIPLDVKVILIGPAGLYKTLHQIDVEFPELFGVKAEFAPDMDWNEENLASYSAFLSLVVQDRGLLHFDRSAVARIVEHGARLRDHQRKLTTRFLDIARLAVEASHWAGKAGREYVLADDVDAAIAKQERRRNLAEEQTREVIADGTVMIDTEGARVAEINGVSVLNVGDYSFGQPSRVTARVSVGRGAVQSIEREIALSGPIHSKGFMILTGYLQAQYAQDWPLSLAATITFEQSYGGIDGDSASTTELYALLSALSGLPLNQGIAVTGAVNQHGQVQAVGGVTRKIEGFYDVCRERGLTGGQGVIVPTANVKNLMLKEEVVEAVGAGRFHVWATSHVDEGIELLMDRPAGQPAAEGSFPEGTVHRLVQDRLRHYAERMRAFGPAWPGGADFGNDGQPQLT</sequence>
<dbReference type="GO" id="GO:0008233">
    <property type="term" value="F:peptidase activity"/>
    <property type="evidence" value="ECO:0007669"/>
    <property type="project" value="UniProtKB-KW"/>
</dbReference>
<dbReference type="GO" id="GO:0006508">
    <property type="term" value="P:proteolysis"/>
    <property type="evidence" value="ECO:0007669"/>
    <property type="project" value="UniProtKB-KW"/>
</dbReference>
<dbReference type="InterPro" id="IPR008269">
    <property type="entry name" value="Lon_proteolytic"/>
</dbReference>
<organism evidence="4 5">
    <name type="scientific">Phenylobacterium koreense</name>
    <dbReference type="NCBI Taxonomy" id="266125"/>
    <lineage>
        <taxon>Bacteria</taxon>
        <taxon>Pseudomonadati</taxon>
        <taxon>Pseudomonadota</taxon>
        <taxon>Alphaproteobacteria</taxon>
        <taxon>Caulobacterales</taxon>
        <taxon>Caulobacteraceae</taxon>
        <taxon>Phenylobacterium</taxon>
    </lineage>
</organism>
<keyword evidence="1 2" id="KW-0645">Protease</keyword>
<dbReference type="RefSeq" id="WP_354298255.1">
    <property type="nucleotide sequence ID" value="NZ_JBEPLU010000003.1"/>
</dbReference>
<dbReference type="EC" id="3.4.21.53" evidence="2"/>
<dbReference type="Pfam" id="PF05362">
    <property type="entry name" value="Lon_C"/>
    <property type="match status" value="1"/>
</dbReference>
<keyword evidence="2" id="KW-0378">Hydrolase</keyword>
<dbReference type="SUPFAM" id="SSF52540">
    <property type="entry name" value="P-loop containing nucleoside triphosphate hydrolases"/>
    <property type="match status" value="1"/>
</dbReference>
<protein>
    <recommendedName>
        <fullName evidence="2">endopeptidase La</fullName>
        <ecNumber evidence="2">3.4.21.53</ecNumber>
    </recommendedName>
</protein>
<dbReference type="SUPFAM" id="SSF54211">
    <property type="entry name" value="Ribosomal protein S5 domain 2-like"/>
    <property type="match status" value="1"/>
</dbReference>
<keyword evidence="5" id="KW-1185">Reference proteome</keyword>
<dbReference type="InterPro" id="IPR046843">
    <property type="entry name" value="LonB_AAA-LID"/>
</dbReference>
<dbReference type="EMBL" id="JBEPLU010000003">
    <property type="protein sequence ID" value="MET3528313.1"/>
    <property type="molecule type" value="Genomic_DNA"/>
</dbReference>
<evidence type="ECO:0000259" key="3">
    <source>
        <dbReference type="PROSITE" id="PS51786"/>
    </source>
</evidence>
<feature type="active site" evidence="2">
    <location>
        <position position="704"/>
    </location>
</feature>
<name>A0ABV2EMT7_9CAUL</name>
<dbReference type="Pfam" id="PF20436">
    <property type="entry name" value="LonB_AAA-LID"/>
    <property type="match status" value="1"/>
</dbReference>
<dbReference type="PANTHER" id="PTHR10046">
    <property type="entry name" value="ATP DEPENDENT LON PROTEASE FAMILY MEMBER"/>
    <property type="match status" value="1"/>
</dbReference>
<dbReference type="InterPro" id="IPR014721">
    <property type="entry name" value="Ribsml_uS5_D2-typ_fold_subgr"/>
</dbReference>
<dbReference type="Gene3D" id="1.10.8.60">
    <property type="match status" value="1"/>
</dbReference>
<dbReference type="InterPro" id="IPR027065">
    <property type="entry name" value="Lon_Prtase"/>
</dbReference>
<dbReference type="InterPro" id="IPR046844">
    <property type="entry name" value="Lon-like_helical"/>
</dbReference>
<dbReference type="Proteomes" id="UP001549110">
    <property type="component" value="Unassembled WGS sequence"/>
</dbReference>
<dbReference type="InterPro" id="IPR020568">
    <property type="entry name" value="Ribosomal_Su5_D2-typ_SF"/>
</dbReference>
<dbReference type="Pfam" id="PF13654">
    <property type="entry name" value="AAA_32"/>
    <property type="match status" value="1"/>
</dbReference>
<dbReference type="InterPro" id="IPR027417">
    <property type="entry name" value="P-loop_NTPase"/>
</dbReference>
<comment type="catalytic activity">
    <reaction evidence="2">
        <text>Hydrolysis of proteins in presence of ATP.</text>
        <dbReference type="EC" id="3.4.21.53"/>
    </reaction>
</comment>
<evidence type="ECO:0000256" key="1">
    <source>
        <dbReference type="ARBA" id="ARBA00022670"/>
    </source>
</evidence>
<accession>A0ABV2EMT7</accession>